<dbReference type="AlphaFoldDB" id="A0A4U6VEL0"/>
<name>A0A4U6VEL0_SETVI</name>
<sequence>MLCSWNFFLKKNCCFLCCIHLKLESCKDCKRYASGISM</sequence>
<keyword evidence="2" id="KW-1185">Reference proteome</keyword>
<dbReference type="EMBL" id="CM016555">
    <property type="protein sequence ID" value="TKW22507.1"/>
    <property type="molecule type" value="Genomic_DNA"/>
</dbReference>
<gene>
    <name evidence="1" type="ORF">SEVIR_4G232602v2</name>
</gene>
<evidence type="ECO:0000313" key="1">
    <source>
        <dbReference type="EMBL" id="TKW22507.1"/>
    </source>
</evidence>
<protein>
    <submittedName>
        <fullName evidence="1">Uncharacterized protein</fullName>
    </submittedName>
</protein>
<accession>A0A4U6VEL0</accession>
<proteinExistence type="predicted"/>
<dbReference type="Gramene" id="TKW22507">
    <property type="protein sequence ID" value="TKW22507"/>
    <property type="gene ID" value="SEVIR_4G232602v2"/>
</dbReference>
<reference evidence="1" key="1">
    <citation type="submission" date="2019-03" db="EMBL/GenBank/DDBJ databases">
        <title>WGS assembly of Setaria viridis.</title>
        <authorList>
            <person name="Huang P."/>
            <person name="Jenkins J."/>
            <person name="Grimwood J."/>
            <person name="Barry K."/>
            <person name="Healey A."/>
            <person name="Mamidi S."/>
            <person name="Sreedasyam A."/>
            <person name="Shu S."/>
            <person name="Feldman M."/>
            <person name="Wu J."/>
            <person name="Yu Y."/>
            <person name="Chen C."/>
            <person name="Johnson J."/>
            <person name="Rokhsar D."/>
            <person name="Baxter I."/>
            <person name="Schmutz J."/>
            <person name="Brutnell T."/>
            <person name="Kellogg E."/>
        </authorList>
    </citation>
    <scope>NUCLEOTIDE SEQUENCE [LARGE SCALE GENOMIC DNA]</scope>
</reference>
<evidence type="ECO:0000313" key="2">
    <source>
        <dbReference type="Proteomes" id="UP000298652"/>
    </source>
</evidence>
<organism evidence="1 2">
    <name type="scientific">Setaria viridis</name>
    <name type="common">Green bristlegrass</name>
    <name type="synonym">Setaria italica subsp. viridis</name>
    <dbReference type="NCBI Taxonomy" id="4556"/>
    <lineage>
        <taxon>Eukaryota</taxon>
        <taxon>Viridiplantae</taxon>
        <taxon>Streptophyta</taxon>
        <taxon>Embryophyta</taxon>
        <taxon>Tracheophyta</taxon>
        <taxon>Spermatophyta</taxon>
        <taxon>Magnoliopsida</taxon>
        <taxon>Liliopsida</taxon>
        <taxon>Poales</taxon>
        <taxon>Poaceae</taxon>
        <taxon>PACMAD clade</taxon>
        <taxon>Panicoideae</taxon>
        <taxon>Panicodae</taxon>
        <taxon>Paniceae</taxon>
        <taxon>Cenchrinae</taxon>
        <taxon>Setaria</taxon>
    </lineage>
</organism>
<dbReference type="Proteomes" id="UP000298652">
    <property type="component" value="Chromosome 4"/>
</dbReference>